<dbReference type="OMA" id="HFAARNM"/>
<dbReference type="Gene3D" id="1.25.40.20">
    <property type="entry name" value="Ankyrin repeat-containing domain"/>
    <property type="match status" value="1"/>
</dbReference>
<comment type="caution">
    <text evidence="2">The sequence shown here is derived from an EMBL/GenBank/DDBJ whole genome shotgun (WGS) entry which is preliminary data.</text>
</comment>
<dbReference type="VEuPathDB" id="AmoebaDB:NF0046610"/>
<dbReference type="AlphaFoldDB" id="A0A6A5C6P8"/>
<evidence type="ECO:0000313" key="2">
    <source>
        <dbReference type="EMBL" id="KAF0981470.1"/>
    </source>
</evidence>
<organism evidence="2 3">
    <name type="scientific">Naegleria fowleri</name>
    <name type="common">Brain eating amoeba</name>
    <dbReference type="NCBI Taxonomy" id="5763"/>
    <lineage>
        <taxon>Eukaryota</taxon>
        <taxon>Discoba</taxon>
        <taxon>Heterolobosea</taxon>
        <taxon>Tetramitia</taxon>
        <taxon>Eutetramitia</taxon>
        <taxon>Vahlkampfiidae</taxon>
        <taxon>Naegleria</taxon>
    </lineage>
</organism>
<keyword evidence="3" id="KW-1185">Reference proteome</keyword>
<feature type="compositionally biased region" description="Basic and acidic residues" evidence="1">
    <location>
        <begin position="59"/>
        <end position="68"/>
    </location>
</feature>
<gene>
    <name evidence="2" type="ORF">FDP41_012127</name>
</gene>
<feature type="region of interest" description="Disordered" evidence="1">
    <location>
        <begin position="214"/>
        <end position="249"/>
    </location>
</feature>
<accession>A0A6A5C6P8</accession>
<dbReference type="VEuPathDB" id="AmoebaDB:NfTy_038250"/>
<dbReference type="InterPro" id="IPR036770">
    <property type="entry name" value="Ankyrin_rpt-contain_sf"/>
</dbReference>
<dbReference type="VEuPathDB" id="AmoebaDB:FDP41_012127"/>
<feature type="compositionally biased region" description="Basic and acidic residues" evidence="1">
    <location>
        <begin position="14"/>
        <end position="25"/>
    </location>
</feature>
<feature type="region of interest" description="Disordered" evidence="1">
    <location>
        <begin position="412"/>
        <end position="433"/>
    </location>
</feature>
<dbReference type="EMBL" id="VFQX01000013">
    <property type="protein sequence ID" value="KAF0981470.1"/>
    <property type="molecule type" value="Genomic_DNA"/>
</dbReference>
<dbReference type="Proteomes" id="UP000444721">
    <property type="component" value="Unassembled WGS sequence"/>
</dbReference>
<name>A0A6A5C6P8_NAEFO</name>
<feature type="region of interest" description="Disordered" evidence="1">
    <location>
        <begin position="59"/>
        <end position="79"/>
    </location>
</feature>
<evidence type="ECO:0000256" key="1">
    <source>
        <dbReference type="SAM" id="MobiDB-lite"/>
    </source>
</evidence>
<sequence length="591" mass="68517">MHDQAATPFLFNEFNDHHRDVPRSAEEEETPSTISKTTNNSAASMNHTETIHHDQSVNSMKHHDDEPHNTSQHKKKRKQVEMVFMNQSVIYNSEGKKQRNKTIYSSDHPKVLERKDQILPFKFSVGQTIHVSLREYKSEKSISHFDKITVEHLGYTNFNNMDASKTTAIDFVNVVAFKRKSNDSRILWIYEQVLLDQIAGSTLLNCSPLKRKLDSMNESDDGDAACSTSEDRMSSRSSSNLDEESTKYSSMQQMYMHQEEYGKKTKLESQFGHVNLISVDPEDAPSKKPTLFQLSIQIAESQPYHLFHPLVKHFSIDFVALHENVAFQAGVINVQPVFSYENMANNTIMTKDFIIYGKTPLISNYDNINTFVKLTIDNEMFFTRSDQSYLNFYFYGEDKRMKSAQIIQNPNKTSEGCQHYSSNTSTQASSNRVHQENPTVNDLVLFEFDGNEFLFESDLNQCNTRNNSCMLMYERFERHSQQVGCEEAIKTLLHIQDAFGFTLVMHFAARNMVEELKLCIDWKANIHQKDMMGRNAMFWALHFKAENTHEMLAKHIERQHAQRDINQIVLSNQIRRGLYTASSRMERNMKF</sequence>
<feature type="region of interest" description="Disordered" evidence="1">
    <location>
        <begin position="1"/>
        <end position="43"/>
    </location>
</feature>
<dbReference type="SUPFAM" id="SSF48403">
    <property type="entry name" value="Ankyrin repeat"/>
    <property type="match status" value="1"/>
</dbReference>
<feature type="compositionally biased region" description="Polar residues" evidence="1">
    <location>
        <begin position="31"/>
        <end position="43"/>
    </location>
</feature>
<dbReference type="OrthoDB" id="10256836at2759"/>
<proteinExistence type="predicted"/>
<evidence type="ECO:0000313" key="3">
    <source>
        <dbReference type="Proteomes" id="UP000444721"/>
    </source>
</evidence>
<protein>
    <submittedName>
        <fullName evidence="2">Uncharacterized protein</fullName>
    </submittedName>
</protein>
<dbReference type="GeneID" id="68119342"/>
<dbReference type="RefSeq" id="XP_044566183.1">
    <property type="nucleotide sequence ID" value="XM_044702612.1"/>
</dbReference>
<reference evidence="2 3" key="1">
    <citation type="journal article" date="2019" name="Sci. Rep.">
        <title>Nanopore sequencing improves the draft genome of the human pathogenic amoeba Naegleria fowleri.</title>
        <authorList>
            <person name="Liechti N."/>
            <person name="Schurch N."/>
            <person name="Bruggmann R."/>
            <person name="Wittwer M."/>
        </authorList>
    </citation>
    <scope>NUCLEOTIDE SEQUENCE [LARGE SCALE GENOMIC DNA]</scope>
    <source>
        <strain evidence="2 3">ATCC 30894</strain>
    </source>
</reference>